<feature type="region of interest" description="Disordered" evidence="2">
    <location>
        <begin position="13"/>
        <end position="55"/>
    </location>
</feature>
<feature type="compositionally biased region" description="Basic and acidic residues" evidence="2">
    <location>
        <begin position="35"/>
        <end position="55"/>
    </location>
</feature>
<comment type="caution">
    <text evidence="3">The sequence shown here is derived from an EMBL/GenBank/DDBJ whole genome shotgun (WGS) entry which is preliminary data.</text>
</comment>
<name>A0ABS8QEH3_9BACI</name>
<evidence type="ECO:0000313" key="3">
    <source>
        <dbReference type="EMBL" id="MCD4837652.1"/>
    </source>
</evidence>
<accession>A0ABS8QEH3</accession>
<organism evidence="3 4">
    <name type="scientific">Neobacillus sedimentimangrovi</name>
    <dbReference type="NCBI Taxonomy" id="2699460"/>
    <lineage>
        <taxon>Bacteria</taxon>
        <taxon>Bacillati</taxon>
        <taxon>Bacillota</taxon>
        <taxon>Bacilli</taxon>
        <taxon>Bacillales</taxon>
        <taxon>Bacillaceae</taxon>
        <taxon>Neobacillus</taxon>
    </lineage>
</organism>
<keyword evidence="4" id="KW-1185">Reference proteome</keyword>
<protein>
    <recommendedName>
        <fullName evidence="1">Small, acid-soluble spore protein Tlp</fullName>
    </recommendedName>
</protein>
<dbReference type="InterPro" id="IPR017524">
    <property type="entry name" value="SASP_thioredoxin-like"/>
</dbReference>
<dbReference type="Proteomes" id="UP001162836">
    <property type="component" value="Unassembled WGS sequence"/>
</dbReference>
<comment type="similarity">
    <text evidence="1">Belongs to the Tlp family.</text>
</comment>
<dbReference type="Pfam" id="PF19824">
    <property type="entry name" value="Tlp"/>
    <property type="match status" value="1"/>
</dbReference>
<proteinExistence type="evidence at transcript level"/>
<sequence>MITNTIQNMEAAEESLAFTDSEEQRQQIKAKNQRRRESIESFRAEIKDEAHRIEE</sequence>
<comment type="induction">
    <text evidence="1">Expressed only in the forespore compartment of sporulating cells.</text>
</comment>
<keyword evidence="1" id="KW-0749">Sporulation</keyword>
<dbReference type="HAMAP" id="MF_01506">
    <property type="entry name" value="Tlp"/>
    <property type="match status" value="1"/>
</dbReference>
<reference evidence="3 4" key="1">
    <citation type="journal article" date="2023" name="Antonie Van Leeuwenhoek">
        <title>Unveiling the genomic potential of a novel thermostable glycoside hydrolases producing Neobacillus sedimentimangrovi UE25.</title>
        <authorList>
            <person name="Ejaz U."/>
            <person name="Saleem F."/>
            <person name="Rashid R."/>
            <person name="Hasan K.A."/>
            <person name="Syed M.N."/>
            <person name="Sohail M."/>
        </authorList>
    </citation>
    <scope>NUCLEOTIDE SEQUENCE [LARGE SCALE GENOMIC DNA]</scope>
    <source>
        <strain evidence="3 4">UE25</strain>
    </source>
</reference>
<dbReference type="EMBL" id="JAJODE010000003">
    <property type="protein sequence ID" value="MCD4837652.1"/>
    <property type="molecule type" value="Genomic_DNA"/>
</dbReference>
<evidence type="ECO:0000256" key="2">
    <source>
        <dbReference type="SAM" id="MobiDB-lite"/>
    </source>
</evidence>
<gene>
    <name evidence="1" type="primary">tlp</name>
    <name evidence="3" type="ORF">LRS37_01920</name>
</gene>
<comment type="subcellular location">
    <subcellularLocation>
        <location evidence="1">Spore core</location>
    </subcellularLocation>
</comment>
<evidence type="ECO:0000256" key="1">
    <source>
        <dbReference type="HAMAP-Rule" id="MF_01506"/>
    </source>
</evidence>
<evidence type="ECO:0000313" key="4">
    <source>
        <dbReference type="Proteomes" id="UP001162836"/>
    </source>
</evidence>